<sequence length="70" mass="7702">MNALGLETHVAADQEVIRVAVRLCAETKGHRVLIMELLFADYAILTTQAEGALQRLIMRFAEASKECGLT</sequence>
<organism evidence="1 2">
    <name type="scientific">Elysia crispata</name>
    <name type="common">lettuce slug</name>
    <dbReference type="NCBI Taxonomy" id="231223"/>
    <lineage>
        <taxon>Eukaryota</taxon>
        <taxon>Metazoa</taxon>
        <taxon>Spiralia</taxon>
        <taxon>Lophotrochozoa</taxon>
        <taxon>Mollusca</taxon>
        <taxon>Gastropoda</taxon>
        <taxon>Heterobranchia</taxon>
        <taxon>Euthyneura</taxon>
        <taxon>Panpulmonata</taxon>
        <taxon>Sacoglossa</taxon>
        <taxon>Placobranchoidea</taxon>
        <taxon>Plakobranchidae</taxon>
        <taxon>Elysia</taxon>
    </lineage>
</organism>
<gene>
    <name evidence="1" type="ORF">RRG08_016349</name>
</gene>
<dbReference type="AlphaFoldDB" id="A0AAE0Z0H9"/>
<name>A0AAE0Z0H9_9GAST</name>
<reference evidence="1" key="1">
    <citation type="journal article" date="2023" name="G3 (Bethesda)">
        <title>A reference genome for the long-term kleptoplast-retaining sea slug Elysia crispata morphotype clarki.</title>
        <authorList>
            <person name="Eastman K.E."/>
            <person name="Pendleton A.L."/>
            <person name="Shaikh M.A."/>
            <person name="Suttiyut T."/>
            <person name="Ogas R."/>
            <person name="Tomko P."/>
            <person name="Gavelis G."/>
            <person name="Widhalm J.R."/>
            <person name="Wisecaver J.H."/>
        </authorList>
    </citation>
    <scope>NUCLEOTIDE SEQUENCE</scope>
    <source>
        <strain evidence="1">ECLA1</strain>
    </source>
</reference>
<accession>A0AAE0Z0H9</accession>
<dbReference type="Proteomes" id="UP001283361">
    <property type="component" value="Unassembled WGS sequence"/>
</dbReference>
<comment type="caution">
    <text evidence="1">The sequence shown here is derived from an EMBL/GenBank/DDBJ whole genome shotgun (WGS) entry which is preliminary data.</text>
</comment>
<dbReference type="EMBL" id="JAWDGP010005101">
    <property type="protein sequence ID" value="KAK3759612.1"/>
    <property type="molecule type" value="Genomic_DNA"/>
</dbReference>
<protein>
    <submittedName>
        <fullName evidence="1">Uncharacterized protein</fullName>
    </submittedName>
</protein>
<evidence type="ECO:0000313" key="1">
    <source>
        <dbReference type="EMBL" id="KAK3759612.1"/>
    </source>
</evidence>
<evidence type="ECO:0000313" key="2">
    <source>
        <dbReference type="Proteomes" id="UP001283361"/>
    </source>
</evidence>
<proteinExistence type="predicted"/>
<keyword evidence="2" id="KW-1185">Reference proteome</keyword>